<dbReference type="GO" id="GO:0043332">
    <property type="term" value="C:mating projection tip"/>
    <property type="evidence" value="ECO:0007669"/>
    <property type="project" value="TreeGrafter"/>
</dbReference>
<dbReference type="PROSITE" id="PS51021">
    <property type="entry name" value="BAR"/>
    <property type="match status" value="1"/>
</dbReference>
<dbReference type="PANTHER" id="PTHR47174">
    <property type="entry name" value="BRIDGING INTEGRATOR 3"/>
    <property type="match status" value="1"/>
</dbReference>
<evidence type="ECO:0000259" key="4">
    <source>
        <dbReference type="PROSITE" id="PS50002"/>
    </source>
</evidence>
<dbReference type="GO" id="GO:0006897">
    <property type="term" value="P:endocytosis"/>
    <property type="evidence" value="ECO:0007669"/>
    <property type="project" value="InterPro"/>
</dbReference>
<evidence type="ECO:0000256" key="1">
    <source>
        <dbReference type="ARBA" id="ARBA00022443"/>
    </source>
</evidence>
<dbReference type="PRINTS" id="PR00452">
    <property type="entry name" value="SH3DOMAIN"/>
</dbReference>
<dbReference type="SUPFAM" id="SSF103657">
    <property type="entry name" value="BAR/IMD domain-like"/>
    <property type="match status" value="1"/>
</dbReference>
<reference evidence="6" key="1">
    <citation type="journal article" date="2020" name="Stud. Mycol.">
        <title>101 Dothideomycetes genomes: a test case for predicting lifestyles and emergence of pathogens.</title>
        <authorList>
            <person name="Haridas S."/>
            <person name="Albert R."/>
            <person name="Binder M."/>
            <person name="Bloem J."/>
            <person name="Labutti K."/>
            <person name="Salamov A."/>
            <person name="Andreopoulos B."/>
            <person name="Baker S."/>
            <person name="Barry K."/>
            <person name="Bills G."/>
            <person name="Bluhm B."/>
            <person name="Cannon C."/>
            <person name="Castanera R."/>
            <person name="Culley D."/>
            <person name="Daum C."/>
            <person name="Ezra D."/>
            <person name="Gonzalez J."/>
            <person name="Henrissat B."/>
            <person name="Kuo A."/>
            <person name="Liang C."/>
            <person name="Lipzen A."/>
            <person name="Lutzoni F."/>
            <person name="Magnuson J."/>
            <person name="Mondo S."/>
            <person name="Nolan M."/>
            <person name="Ohm R."/>
            <person name="Pangilinan J."/>
            <person name="Park H.-J."/>
            <person name="Ramirez L."/>
            <person name="Alfaro M."/>
            <person name="Sun H."/>
            <person name="Tritt A."/>
            <person name="Yoshinaga Y."/>
            <person name="Zwiers L.-H."/>
            <person name="Turgeon B."/>
            <person name="Goodwin S."/>
            <person name="Spatafora J."/>
            <person name="Crous P."/>
            <person name="Grigoriev I."/>
        </authorList>
    </citation>
    <scope>NUCLEOTIDE SEQUENCE</scope>
    <source>
        <strain evidence="6">CBS 262.69</strain>
    </source>
</reference>
<dbReference type="GO" id="GO:1990528">
    <property type="term" value="C:Rvs161p-Rvs167p complex"/>
    <property type="evidence" value="ECO:0007669"/>
    <property type="project" value="TreeGrafter"/>
</dbReference>
<dbReference type="PANTHER" id="PTHR47174:SF2">
    <property type="entry name" value="SH3 DOMAIN SIGNALLING PROTEIN (AFU_ORTHOLOGUE AFUA_5G07670)"/>
    <property type="match status" value="1"/>
</dbReference>
<evidence type="ECO:0000256" key="2">
    <source>
        <dbReference type="PROSITE-ProRule" id="PRU00192"/>
    </source>
</evidence>
<sequence>MQRMHRTVGTFKSRSADDAQVAMLIHDFEEADKMLGILVESSKLWRDAWSDILTRQAAMAGDYDTIVMPIIASSDGRDDGKYSDTPVSTLERTQALRQAYAELKEDMSGEIGMVDQRIVEPAKDARAAIKQYKKVIKKREDKKLDFERFKGRVESAEKKTRRTDKENMALMKSRMELETATTVYEAADEHLKATLPGITSATYSLLPHLLNAQIMIQNTLLAQLYTTLHTYASDYGFPNPPPEFDDIILTFESDFTSLRLEAEGALRMLSTGKAVHQPMALGPTGSTITGLGIRNNINARRHGTPAALPPASKPALKPSPSLPAIEYHAPAPETPPPVDNALKPSWSRTQSHQLTARPSADHFTPASHSSQLAIRPRQPSATSTTSMSSLGSAAAAAAVAGKKKPPPPPPKKKPSMQFEYVTALYDFAGEGQGDLSFREGDRIRVMKKTESTDDWWEGELRGLRGSFPANYCR</sequence>
<feature type="region of interest" description="Disordered" evidence="3">
    <location>
        <begin position="396"/>
        <end position="415"/>
    </location>
</feature>
<proteinExistence type="predicted"/>
<dbReference type="CDD" id="cd07599">
    <property type="entry name" value="BAR_Rvs167p"/>
    <property type="match status" value="1"/>
</dbReference>
<dbReference type="GO" id="GO:0030479">
    <property type="term" value="C:actin cortical patch"/>
    <property type="evidence" value="ECO:0007669"/>
    <property type="project" value="TreeGrafter"/>
</dbReference>
<protein>
    <recommendedName>
        <fullName evidence="8">SH3 domain signaling protein</fullName>
    </recommendedName>
</protein>
<dbReference type="SUPFAM" id="SSF50044">
    <property type="entry name" value="SH3-domain"/>
    <property type="match status" value="1"/>
</dbReference>
<evidence type="ECO:0008006" key="8">
    <source>
        <dbReference type="Google" id="ProtNLM"/>
    </source>
</evidence>
<feature type="compositionally biased region" description="Low complexity" evidence="3">
    <location>
        <begin position="313"/>
        <end position="324"/>
    </location>
</feature>
<keyword evidence="1 2" id="KW-0728">SH3 domain</keyword>
<name>A0A6G1HXU1_9PEZI</name>
<dbReference type="Gene3D" id="1.20.1270.60">
    <property type="entry name" value="Arfaptin homology (AH) domain/BAR domain"/>
    <property type="match status" value="1"/>
</dbReference>
<gene>
    <name evidence="6" type="ORF">EJ06DRAFT_542856</name>
</gene>
<dbReference type="InterPro" id="IPR036028">
    <property type="entry name" value="SH3-like_dom_sf"/>
</dbReference>
<dbReference type="InterPro" id="IPR004148">
    <property type="entry name" value="BAR_dom"/>
</dbReference>
<dbReference type="OrthoDB" id="10255128at2759"/>
<evidence type="ECO:0000256" key="3">
    <source>
        <dbReference type="SAM" id="MobiDB-lite"/>
    </source>
</evidence>
<feature type="domain" description="SH3" evidence="4">
    <location>
        <begin position="416"/>
        <end position="473"/>
    </location>
</feature>
<accession>A0A6G1HXU1</accession>
<dbReference type="Pfam" id="PF03114">
    <property type="entry name" value="BAR"/>
    <property type="match status" value="1"/>
</dbReference>
<evidence type="ECO:0000313" key="7">
    <source>
        <dbReference type="Proteomes" id="UP000799640"/>
    </source>
</evidence>
<dbReference type="GO" id="GO:0008289">
    <property type="term" value="F:lipid binding"/>
    <property type="evidence" value="ECO:0007669"/>
    <property type="project" value="TreeGrafter"/>
</dbReference>
<dbReference type="Proteomes" id="UP000799640">
    <property type="component" value="Unassembled WGS sequence"/>
</dbReference>
<feature type="region of interest" description="Disordered" evidence="3">
    <location>
        <begin position="301"/>
        <end position="389"/>
    </location>
</feature>
<evidence type="ECO:0000313" key="6">
    <source>
        <dbReference type="EMBL" id="KAF2400686.1"/>
    </source>
</evidence>
<dbReference type="SMART" id="SM00326">
    <property type="entry name" value="SH3"/>
    <property type="match status" value="1"/>
</dbReference>
<dbReference type="GO" id="GO:0031097">
    <property type="term" value="C:medial cortex"/>
    <property type="evidence" value="ECO:0007669"/>
    <property type="project" value="TreeGrafter"/>
</dbReference>
<feature type="compositionally biased region" description="Polar residues" evidence="3">
    <location>
        <begin position="346"/>
        <end position="356"/>
    </location>
</feature>
<dbReference type="InterPro" id="IPR046982">
    <property type="entry name" value="BIN3/RVS161-like"/>
</dbReference>
<feature type="compositionally biased region" description="Basic residues" evidence="3">
    <location>
        <begin position="401"/>
        <end position="414"/>
    </location>
</feature>
<dbReference type="FunFam" id="2.30.30.40:FF:000100">
    <property type="entry name" value="SH3 domain-containing YSC84-like protein 1"/>
    <property type="match status" value="1"/>
</dbReference>
<dbReference type="InterPro" id="IPR027267">
    <property type="entry name" value="AH/BAR_dom_sf"/>
</dbReference>
<organism evidence="6 7">
    <name type="scientific">Trichodelitschia bisporula</name>
    <dbReference type="NCBI Taxonomy" id="703511"/>
    <lineage>
        <taxon>Eukaryota</taxon>
        <taxon>Fungi</taxon>
        <taxon>Dikarya</taxon>
        <taxon>Ascomycota</taxon>
        <taxon>Pezizomycotina</taxon>
        <taxon>Dothideomycetes</taxon>
        <taxon>Dothideomycetes incertae sedis</taxon>
        <taxon>Phaeotrichales</taxon>
        <taxon>Phaeotrichaceae</taxon>
        <taxon>Trichodelitschia</taxon>
    </lineage>
</organism>
<evidence type="ECO:0000259" key="5">
    <source>
        <dbReference type="PROSITE" id="PS51021"/>
    </source>
</evidence>
<feature type="compositionally biased region" description="Polar residues" evidence="3">
    <location>
        <begin position="379"/>
        <end position="389"/>
    </location>
</feature>
<dbReference type="GO" id="GO:0097320">
    <property type="term" value="P:plasma membrane tubulation"/>
    <property type="evidence" value="ECO:0007669"/>
    <property type="project" value="TreeGrafter"/>
</dbReference>
<dbReference type="EMBL" id="ML996694">
    <property type="protein sequence ID" value="KAF2400686.1"/>
    <property type="molecule type" value="Genomic_DNA"/>
</dbReference>
<dbReference type="GO" id="GO:0051666">
    <property type="term" value="P:actin cortical patch localization"/>
    <property type="evidence" value="ECO:0007669"/>
    <property type="project" value="InterPro"/>
</dbReference>
<dbReference type="Pfam" id="PF14604">
    <property type="entry name" value="SH3_9"/>
    <property type="match status" value="1"/>
</dbReference>
<feature type="domain" description="BAR" evidence="5">
    <location>
        <begin position="6"/>
        <end position="241"/>
    </location>
</feature>
<dbReference type="PROSITE" id="PS50002">
    <property type="entry name" value="SH3"/>
    <property type="match status" value="1"/>
</dbReference>
<keyword evidence="7" id="KW-1185">Reference proteome</keyword>
<dbReference type="InterPro" id="IPR001452">
    <property type="entry name" value="SH3_domain"/>
</dbReference>
<dbReference type="AlphaFoldDB" id="A0A6G1HXU1"/>
<dbReference type="Gene3D" id="2.30.30.40">
    <property type="entry name" value="SH3 Domains"/>
    <property type="match status" value="1"/>
</dbReference>